<gene>
    <name evidence="3" type="ORF">EI290_21005</name>
</gene>
<evidence type="ECO:0000313" key="4">
    <source>
        <dbReference type="Proteomes" id="UP000280066"/>
    </source>
</evidence>
<feature type="compositionally biased region" description="Polar residues" evidence="1">
    <location>
        <begin position="41"/>
        <end position="56"/>
    </location>
</feature>
<reference evidence="3 4" key="1">
    <citation type="submission" date="2018-12" db="EMBL/GenBank/DDBJ databases">
        <authorList>
            <person name="Feng G."/>
            <person name="Zhu H."/>
        </authorList>
    </citation>
    <scope>NUCLEOTIDE SEQUENCE [LARGE SCALE GENOMIC DNA]</scope>
    <source>
        <strain evidence="3 4">9PBR-2</strain>
    </source>
</reference>
<evidence type="ECO:0000256" key="2">
    <source>
        <dbReference type="SAM" id="SignalP"/>
    </source>
</evidence>
<evidence type="ECO:0000256" key="1">
    <source>
        <dbReference type="SAM" id="MobiDB-lite"/>
    </source>
</evidence>
<feature type="chain" id="PRO_5019270253" evidence="2">
    <location>
        <begin position="20"/>
        <end position="90"/>
    </location>
</feature>
<keyword evidence="4" id="KW-1185">Reference proteome</keyword>
<feature type="signal peptide" evidence="2">
    <location>
        <begin position="1"/>
        <end position="19"/>
    </location>
</feature>
<comment type="caution">
    <text evidence="3">The sequence shown here is derived from an EMBL/GenBank/DDBJ whole genome shotgun (WGS) entry which is preliminary data.</text>
</comment>
<accession>A0A428IYR7</accession>
<dbReference type="Proteomes" id="UP000280066">
    <property type="component" value="Unassembled WGS sequence"/>
</dbReference>
<dbReference type="AlphaFoldDB" id="A0A428IYR7"/>
<protein>
    <submittedName>
        <fullName evidence="3">Uncharacterized protein</fullName>
    </submittedName>
</protein>
<organism evidence="3 4">
    <name type="scientific">Hymenobacter metallilatus</name>
    <dbReference type="NCBI Taxonomy" id="2493666"/>
    <lineage>
        <taxon>Bacteria</taxon>
        <taxon>Pseudomonadati</taxon>
        <taxon>Bacteroidota</taxon>
        <taxon>Cytophagia</taxon>
        <taxon>Cytophagales</taxon>
        <taxon>Hymenobacteraceae</taxon>
        <taxon>Hymenobacter</taxon>
    </lineage>
</organism>
<dbReference type="EMBL" id="RWIS01000019">
    <property type="protein sequence ID" value="RSK24079.1"/>
    <property type="molecule type" value="Genomic_DNA"/>
</dbReference>
<keyword evidence="2" id="KW-0732">Signal</keyword>
<feature type="region of interest" description="Disordered" evidence="1">
    <location>
        <begin position="41"/>
        <end position="66"/>
    </location>
</feature>
<name>A0A428IYR7_9BACT</name>
<sequence length="90" mass="9496">MKKLLLIAGLAVMAGSVHAQAVQQKTTATSTAATPTGMVRTTSKTHSVATPSGNYHTSDKTRTVTTPAATRKTAVVKRNTANRTRTTTQR</sequence>
<dbReference type="RefSeq" id="WP_125433620.1">
    <property type="nucleotide sequence ID" value="NZ_RWIS01000019.1"/>
</dbReference>
<evidence type="ECO:0000313" key="3">
    <source>
        <dbReference type="EMBL" id="RSK24079.1"/>
    </source>
</evidence>
<proteinExistence type="predicted"/>